<evidence type="ECO:0000313" key="1">
    <source>
        <dbReference type="EMBL" id="ODG92327.1"/>
    </source>
</evidence>
<dbReference type="EMBL" id="MDKC01000009">
    <property type="protein sequence ID" value="ODG92327.1"/>
    <property type="molecule type" value="Genomic_DNA"/>
</dbReference>
<dbReference type="Proteomes" id="UP000094580">
    <property type="component" value="Unassembled WGS sequence"/>
</dbReference>
<gene>
    <name evidence="1" type="ORF">BED47_20335</name>
</gene>
<reference evidence="1 2" key="1">
    <citation type="submission" date="2016-07" db="EMBL/GenBank/DDBJ databases">
        <authorList>
            <person name="Townsley L."/>
            <person name="Shank E.A."/>
        </authorList>
    </citation>
    <scope>NUCLEOTIDE SEQUENCE [LARGE SCALE GENOMIC DNA]</scope>
    <source>
        <strain evidence="1 2">CH01</strain>
    </source>
</reference>
<protein>
    <submittedName>
        <fullName evidence="1">Uncharacterized protein</fullName>
    </submittedName>
</protein>
<proteinExistence type="predicted"/>
<dbReference type="RefSeq" id="WP_069033419.1">
    <property type="nucleotide sequence ID" value="NZ_MDKC01000009.1"/>
</dbReference>
<keyword evidence="2" id="KW-1185">Reference proteome</keyword>
<organism evidence="1 2">
    <name type="scientific">Gottfriedia luciferensis</name>
    <dbReference type="NCBI Taxonomy" id="178774"/>
    <lineage>
        <taxon>Bacteria</taxon>
        <taxon>Bacillati</taxon>
        <taxon>Bacillota</taxon>
        <taxon>Bacilli</taxon>
        <taxon>Bacillales</taxon>
        <taxon>Bacillaceae</taxon>
        <taxon>Gottfriedia</taxon>
    </lineage>
</organism>
<sequence length="69" mass="8055">MGQNKHALHLHKRLNTLHTKRNERVAEFHKQHTLQIENGENGNGLLAKWERFVYFKGRNAVKAIKGIVK</sequence>
<comment type="caution">
    <text evidence="1">The sequence shown here is derived from an EMBL/GenBank/DDBJ whole genome shotgun (WGS) entry which is preliminary data.</text>
</comment>
<evidence type="ECO:0000313" key="2">
    <source>
        <dbReference type="Proteomes" id="UP000094580"/>
    </source>
</evidence>
<name>A0ABX2ZRJ2_9BACI</name>
<accession>A0ABX2ZRJ2</accession>